<dbReference type="GO" id="GO:0005737">
    <property type="term" value="C:cytoplasm"/>
    <property type="evidence" value="ECO:0007669"/>
    <property type="project" value="TreeGrafter"/>
</dbReference>
<keyword evidence="2 9" id="KW-0808">Transferase</keyword>
<comment type="pathway">
    <text evidence="1 9 11">Cofactor biosynthesis; thiamine diphosphate biosynthesis; thiamine phosphate from 4-amino-2-methyl-5-diphosphomethylpyrimidine and 4-methyl-5-(2-phosphoethyl)-thiazole: step 1/1.</text>
</comment>
<dbReference type="InterPro" id="IPR016229">
    <property type="entry name" value="TMP_synthase_cyanobac_bac"/>
</dbReference>
<evidence type="ECO:0000256" key="3">
    <source>
        <dbReference type="ARBA" id="ARBA00022723"/>
    </source>
</evidence>
<evidence type="ECO:0000256" key="9">
    <source>
        <dbReference type="HAMAP-Rule" id="MF_00097"/>
    </source>
</evidence>
<dbReference type="CDD" id="cd00564">
    <property type="entry name" value="TMP_TenI"/>
    <property type="match status" value="1"/>
</dbReference>
<dbReference type="AlphaFoldDB" id="A0A5C5WDX5"/>
<comment type="catalytic activity">
    <reaction evidence="8 9 10">
        <text>2-[(2R,5Z)-2-carboxy-4-methylthiazol-5(2H)-ylidene]ethyl phosphate + 4-amino-2-methyl-5-(diphosphooxymethyl)pyrimidine + 2 H(+) = thiamine phosphate + CO2 + diphosphate</text>
        <dbReference type="Rhea" id="RHEA:47844"/>
        <dbReference type="ChEBI" id="CHEBI:15378"/>
        <dbReference type="ChEBI" id="CHEBI:16526"/>
        <dbReference type="ChEBI" id="CHEBI:33019"/>
        <dbReference type="ChEBI" id="CHEBI:37575"/>
        <dbReference type="ChEBI" id="CHEBI:57841"/>
        <dbReference type="ChEBI" id="CHEBI:62899"/>
        <dbReference type="EC" id="2.5.1.3"/>
    </reaction>
</comment>
<comment type="catalytic activity">
    <reaction evidence="7 9 10">
        <text>2-(2-carboxy-4-methylthiazol-5-yl)ethyl phosphate + 4-amino-2-methyl-5-(diphosphooxymethyl)pyrimidine + 2 H(+) = thiamine phosphate + CO2 + diphosphate</text>
        <dbReference type="Rhea" id="RHEA:47848"/>
        <dbReference type="ChEBI" id="CHEBI:15378"/>
        <dbReference type="ChEBI" id="CHEBI:16526"/>
        <dbReference type="ChEBI" id="CHEBI:33019"/>
        <dbReference type="ChEBI" id="CHEBI:37575"/>
        <dbReference type="ChEBI" id="CHEBI:57841"/>
        <dbReference type="ChEBI" id="CHEBI:62890"/>
        <dbReference type="EC" id="2.5.1.3"/>
    </reaction>
</comment>
<reference evidence="14 15" key="1">
    <citation type="submission" date="2019-02" db="EMBL/GenBank/DDBJ databases">
        <title>Deep-cultivation of Planctomycetes and their phenomic and genomic characterization uncovers novel biology.</title>
        <authorList>
            <person name="Wiegand S."/>
            <person name="Jogler M."/>
            <person name="Boedeker C."/>
            <person name="Pinto D."/>
            <person name="Vollmers J."/>
            <person name="Rivas-Marin E."/>
            <person name="Kohn T."/>
            <person name="Peeters S.H."/>
            <person name="Heuer A."/>
            <person name="Rast P."/>
            <person name="Oberbeckmann S."/>
            <person name="Bunk B."/>
            <person name="Jeske O."/>
            <person name="Meyerdierks A."/>
            <person name="Storesund J.E."/>
            <person name="Kallscheuer N."/>
            <person name="Luecker S."/>
            <person name="Lage O.M."/>
            <person name="Pohl T."/>
            <person name="Merkel B.J."/>
            <person name="Hornburger P."/>
            <person name="Mueller R.-W."/>
            <person name="Bruemmer F."/>
            <person name="Labrenz M."/>
            <person name="Spormann A.M."/>
            <person name="Op Den Camp H."/>
            <person name="Overmann J."/>
            <person name="Amann R."/>
            <person name="Jetten M.S.M."/>
            <person name="Mascher T."/>
            <person name="Medema M.H."/>
            <person name="Devos D.P."/>
            <person name="Kaster A.-K."/>
            <person name="Ovreas L."/>
            <person name="Rohde M."/>
            <person name="Galperin M.Y."/>
            <person name="Jogler C."/>
        </authorList>
    </citation>
    <scope>NUCLEOTIDE SEQUENCE [LARGE SCALE GENOMIC DNA]</scope>
    <source>
        <strain evidence="14 15">Pla111</strain>
    </source>
</reference>
<evidence type="ECO:0000256" key="11">
    <source>
        <dbReference type="RuleBase" id="RU004253"/>
    </source>
</evidence>
<evidence type="ECO:0000256" key="10">
    <source>
        <dbReference type="RuleBase" id="RU003826"/>
    </source>
</evidence>
<keyword evidence="4 9" id="KW-0460">Magnesium</keyword>
<dbReference type="SUPFAM" id="SSF51391">
    <property type="entry name" value="Thiamin phosphate synthase"/>
    <property type="match status" value="1"/>
</dbReference>
<sequence>MSAELPNPSDASDSKPLFSVADPRVLRTLDASLNRAAEGLRVVEDYARFIRDDALLTEQLKRLRHGLAELGRVFPWQDRLALRETASDVGVSISTLSETCRASAEEVCIASLERSQQALRSLEEFAKTVDGAPSAGFERLRYETYQIAKAIAAGQRGSDRLASARLYVILDGSGSLADFSALVTSLCQAGVGVVQLREKGLCDRALVCFARAMVTAAADFPTLTIVNDRPDLAVLAGADGVHVGQEELSVHDARAIVGPQRLIGVSTHNVEQLKQAVKSGADYVGLGPTFPSKTKRFESFAGLDFLREAAVTTSLPAYAIGGITEENLADVLATGAQRIAVSAAVTGSAEPAEAARRLLKQLAVR</sequence>
<dbReference type="InterPro" id="IPR036206">
    <property type="entry name" value="ThiamineP_synth_sf"/>
</dbReference>
<dbReference type="PANTHER" id="PTHR20857:SF15">
    <property type="entry name" value="THIAMINE-PHOSPHATE SYNTHASE"/>
    <property type="match status" value="1"/>
</dbReference>
<dbReference type="Pfam" id="PF17792">
    <property type="entry name" value="ThiD2"/>
    <property type="match status" value="1"/>
</dbReference>
<feature type="binding site" evidence="9">
    <location>
        <position position="322"/>
    </location>
    <ligand>
        <name>2-[(2R,5Z)-2-carboxy-4-methylthiazol-5(2H)-ylidene]ethyl phosphate</name>
        <dbReference type="ChEBI" id="CHEBI:62899"/>
    </ligand>
</feature>
<keyword evidence="5 9" id="KW-0784">Thiamine biosynthesis</keyword>
<dbReference type="Pfam" id="PF02581">
    <property type="entry name" value="TMP-TENI"/>
    <property type="match status" value="1"/>
</dbReference>
<dbReference type="PANTHER" id="PTHR20857">
    <property type="entry name" value="THIAMINE-PHOSPHATE PYROPHOSPHORYLASE"/>
    <property type="match status" value="1"/>
</dbReference>
<feature type="binding site" evidence="9">
    <location>
        <position position="247"/>
    </location>
    <ligand>
        <name>Mg(2+)</name>
        <dbReference type="ChEBI" id="CHEBI:18420"/>
    </ligand>
</feature>
<feature type="binding site" evidence="9">
    <location>
        <begin position="292"/>
        <end position="294"/>
    </location>
    <ligand>
        <name>2-[(2R,5Z)-2-carboxy-4-methylthiazol-5(2H)-ylidene]ethyl phosphate</name>
        <dbReference type="ChEBI" id="CHEBI:62899"/>
    </ligand>
</feature>
<dbReference type="InterPro" id="IPR034291">
    <property type="entry name" value="TMP_synthase"/>
</dbReference>
<feature type="domain" description="Thiamine phosphate synthase/TenI" evidence="12">
    <location>
        <begin position="166"/>
        <end position="345"/>
    </location>
</feature>
<keyword evidence="3 9" id="KW-0479">Metal-binding</keyword>
<evidence type="ECO:0000313" key="14">
    <source>
        <dbReference type="EMBL" id="TWT48353.1"/>
    </source>
</evidence>
<comment type="caution">
    <text evidence="9">Lacks conserved residue(s) required for the propagation of feature annotation.</text>
</comment>
<evidence type="ECO:0000313" key="15">
    <source>
        <dbReference type="Proteomes" id="UP000318995"/>
    </source>
</evidence>
<dbReference type="EMBL" id="SJPH01000001">
    <property type="protein sequence ID" value="TWT48353.1"/>
    <property type="molecule type" value="Genomic_DNA"/>
</dbReference>
<protein>
    <recommendedName>
        <fullName evidence="9">Thiamine-phosphate synthase</fullName>
        <shortName evidence="9">TP synthase</shortName>
        <shortName evidence="9">TPS</shortName>
        <ecNumber evidence="9">2.5.1.3</ecNumber>
    </recommendedName>
    <alternativeName>
        <fullName evidence="9">Thiamine-phosphate pyrophosphorylase</fullName>
        <shortName evidence="9">TMP pyrophosphorylase</shortName>
        <shortName evidence="9">TMP-PPase</shortName>
    </alternativeName>
</protein>
<evidence type="ECO:0000256" key="2">
    <source>
        <dbReference type="ARBA" id="ARBA00022679"/>
    </source>
</evidence>
<feature type="domain" description="ThiD2" evidence="13">
    <location>
        <begin position="27"/>
        <end position="149"/>
    </location>
</feature>
<dbReference type="EC" id="2.5.1.3" evidence="9"/>
<evidence type="ECO:0000256" key="8">
    <source>
        <dbReference type="ARBA" id="ARBA00047883"/>
    </source>
</evidence>
<comment type="function">
    <text evidence="9">Condenses 4-methyl-5-(beta-hydroxyethyl)thiazole monophosphate (THZ-P) and 2-methyl-4-amino-5-hydroxymethyl pyrimidine pyrophosphate (HMP-PP) to form thiamine monophosphate (TMP).</text>
</comment>
<dbReference type="GO" id="GO:0004789">
    <property type="term" value="F:thiamine-phosphate diphosphorylase activity"/>
    <property type="evidence" value="ECO:0007669"/>
    <property type="project" value="UniProtKB-UniRule"/>
</dbReference>
<evidence type="ECO:0000256" key="4">
    <source>
        <dbReference type="ARBA" id="ARBA00022842"/>
    </source>
</evidence>
<dbReference type="InterPro" id="IPR041397">
    <property type="entry name" value="ThiD2"/>
</dbReference>
<accession>A0A5C5WDX5</accession>
<dbReference type="Gene3D" id="3.20.20.70">
    <property type="entry name" value="Aldolase class I"/>
    <property type="match status" value="1"/>
</dbReference>
<dbReference type="UniPathway" id="UPA00060">
    <property type="reaction ID" value="UER00141"/>
</dbReference>
<evidence type="ECO:0000256" key="1">
    <source>
        <dbReference type="ARBA" id="ARBA00005165"/>
    </source>
</evidence>
<dbReference type="InterPro" id="IPR022998">
    <property type="entry name" value="ThiamineP_synth_TenI"/>
</dbReference>
<feature type="binding site" evidence="9">
    <location>
        <position position="227"/>
    </location>
    <ligand>
        <name>4-amino-2-methyl-5-(diphosphooxymethyl)pyrimidine</name>
        <dbReference type="ChEBI" id="CHEBI:57841"/>
    </ligand>
</feature>
<dbReference type="InterPro" id="IPR013785">
    <property type="entry name" value="Aldolase_TIM"/>
</dbReference>
<name>A0A5C5WDX5_9BACT</name>
<dbReference type="PIRSF" id="PIRSF000512">
    <property type="entry name" value="TMP_PPase_Cyanobac_prd"/>
    <property type="match status" value="1"/>
</dbReference>
<evidence type="ECO:0000256" key="7">
    <source>
        <dbReference type="ARBA" id="ARBA00047851"/>
    </source>
</evidence>
<evidence type="ECO:0000259" key="13">
    <source>
        <dbReference type="Pfam" id="PF17792"/>
    </source>
</evidence>
<comment type="catalytic activity">
    <reaction evidence="6 9 10">
        <text>4-methyl-5-(2-phosphooxyethyl)-thiazole + 4-amino-2-methyl-5-(diphosphooxymethyl)pyrimidine + H(+) = thiamine phosphate + diphosphate</text>
        <dbReference type="Rhea" id="RHEA:22328"/>
        <dbReference type="ChEBI" id="CHEBI:15378"/>
        <dbReference type="ChEBI" id="CHEBI:33019"/>
        <dbReference type="ChEBI" id="CHEBI:37575"/>
        <dbReference type="ChEBI" id="CHEBI:57841"/>
        <dbReference type="ChEBI" id="CHEBI:58296"/>
        <dbReference type="EC" id="2.5.1.3"/>
    </reaction>
</comment>
<feature type="binding site" evidence="9">
    <location>
        <position position="228"/>
    </location>
    <ligand>
        <name>Mg(2+)</name>
        <dbReference type="ChEBI" id="CHEBI:18420"/>
    </ligand>
</feature>
<evidence type="ECO:0000256" key="6">
    <source>
        <dbReference type="ARBA" id="ARBA00047334"/>
    </source>
</evidence>
<comment type="cofactor">
    <cofactor evidence="9">
        <name>Mg(2+)</name>
        <dbReference type="ChEBI" id="CHEBI:18420"/>
    </cofactor>
    <text evidence="9">Binds 1 Mg(2+) ion per subunit.</text>
</comment>
<comment type="caution">
    <text evidence="14">The sequence shown here is derived from an EMBL/GenBank/DDBJ whole genome shotgun (WGS) entry which is preliminary data.</text>
</comment>
<dbReference type="GO" id="GO:0009229">
    <property type="term" value="P:thiamine diphosphate biosynthetic process"/>
    <property type="evidence" value="ECO:0007669"/>
    <property type="project" value="UniProtKB-UniRule"/>
</dbReference>
<dbReference type="GO" id="GO:0000287">
    <property type="term" value="F:magnesium ion binding"/>
    <property type="evidence" value="ECO:0007669"/>
    <property type="project" value="UniProtKB-UniRule"/>
</dbReference>
<dbReference type="GO" id="GO:0009228">
    <property type="term" value="P:thiamine biosynthetic process"/>
    <property type="evidence" value="ECO:0007669"/>
    <property type="project" value="UniProtKB-KW"/>
</dbReference>
<organism evidence="14 15">
    <name type="scientific">Botrimarina hoheduenensis</name>
    <dbReference type="NCBI Taxonomy" id="2528000"/>
    <lineage>
        <taxon>Bacteria</taxon>
        <taxon>Pseudomonadati</taxon>
        <taxon>Planctomycetota</taxon>
        <taxon>Planctomycetia</taxon>
        <taxon>Pirellulales</taxon>
        <taxon>Lacipirellulaceae</taxon>
        <taxon>Botrimarina</taxon>
    </lineage>
</organism>
<dbReference type="HAMAP" id="MF_00097">
    <property type="entry name" value="TMP_synthase"/>
    <property type="match status" value="1"/>
</dbReference>
<keyword evidence="15" id="KW-1185">Reference proteome</keyword>
<evidence type="ECO:0000259" key="12">
    <source>
        <dbReference type="Pfam" id="PF02581"/>
    </source>
</evidence>
<dbReference type="NCBIfam" id="NF002727">
    <property type="entry name" value="PRK02615.1"/>
    <property type="match status" value="1"/>
</dbReference>
<evidence type="ECO:0000256" key="5">
    <source>
        <dbReference type="ARBA" id="ARBA00022977"/>
    </source>
</evidence>
<dbReference type="Proteomes" id="UP000318995">
    <property type="component" value="Unassembled WGS sequence"/>
</dbReference>
<dbReference type="NCBIfam" id="TIGR00693">
    <property type="entry name" value="thiE"/>
    <property type="match status" value="1"/>
</dbReference>
<comment type="similarity">
    <text evidence="9 10">Belongs to the thiamine-phosphate synthase family.</text>
</comment>
<proteinExistence type="inferred from homology"/>
<feature type="binding site" evidence="9">
    <location>
        <position position="295"/>
    </location>
    <ligand>
        <name>4-amino-2-methyl-5-(diphosphooxymethyl)pyrimidine</name>
        <dbReference type="ChEBI" id="CHEBI:57841"/>
    </ligand>
</feature>
<gene>
    <name evidence="9 14" type="primary">thiE</name>
    <name evidence="14" type="ORF">Pla111_01160</name>
</gene>
<feature type="binding site" evidence="9">
    <location>
        <position position="266"/>
    </location>
    <ligand>
        <name>4-amino-2-methyl-5-(diphosphooxymethyl)pyrimidine</name>
        <dbReference type="ChEBI" id="CHEBI:57841"/>
    </ligand>
</feature>
<dbReference type="RefSeq" id="WP_231930526.1">
    <property type="nucleotide sequence ID" value="NZ_SJPH01000001.1"/>
</dbReference>
<feature type="binding site" evidence="9">
    <location>
        <begin position="195"/>
        <end position="199"/>
    </location>
    <ligand>
        <name>4-amino-2-methyl-5-(diphosphooxymethyl)pyrimidine</name>
        <dbReference type="ChEBI" id="CHEBI:57841"/>
    </ligand>
</feature>